<dbReference type="SMART" id="SM00248">
    <property type="entry name" value="ANK"/>
    <property type="match status" value="6"/>
</dbReference>
<evidence type="ECO:0000313" key="5">
    <source>
        <dbReference type="Proteomes" id="UP000316639"/>
    </source>
</evidence>
<keyword evidence="1" id="KW-0677">Repeat</keyword>
<dbReference type="SUPFAM" id="SSF48403">
    <property type="entry name" value="Ankyrin repeat"/>
    <property type="match status" value="1"/>
</dbReference>
<dbReference type="Pfam" id="PF12796">
    <property type="entry name" value="Ank_2"/>
    <property type="match status" value="3"/>
</dbReference>
<keyword evidence="2 3" id="KW-0040">ANK repeat</keyword>
<evidence type="ECO:0000313" key="4">
    <source>
        <dbReference type="EMBL" id="TWP51946.1"/>
    </source>
</evidence>
<feature type="repeat" description="ANK" evidence="3">
    <location>
        <begin position="135"/>
        <end position="167"/>
    </location>
</feature>
<dbReference type="PROSITE" id="PS50297">
    <property type="entry name" value="ANK_REP_REGION"/>
    <property type="match status" value="2"/>
</dbReference>
<evidence type="ECO:0000256" key="3">
    <source>
        <dbReference type="PROSITE-ProRule" id="PRU00023"/>
    </source>
</evidence>
<evidence type="ECO:0000256" key="2">
    <source>
        <dbReference type="ARBA" id="ARBA00023043"/>
    </source>
</evidence>
<reference evidence="4 5" key="1">
    <citation type="submission" date="2019-07" db="EMBL/GenBank/DDBJ databases">
        <title>Lentzea xizangensis sp. nov., isolated from Qinghai-Tibetan Plateau Soils.</title>
        <authorList>
            <person name="Huang J."/>
        </authorList>
    </citation>
    <scope>NUCLEOTIDE SEQUENCE [LARGE SCALE GENOMIC DNA]</scope>
    <source>
        <strain evidence="4 5">FXJ1.1311</strain>
    </source>
</reference>
<feature type="repeat" description="ANK" evidence="3">
    <location>
        <begin position="311"/>
        <end position="343"/>
    </location>
</feature>
<dbReference type="PROSITE" id="PS50088">
    <property type="entry name" value="ANK_REPEAT"/>
    <property type="match status" value="3"/>
</dbReference>
<name>A0A563EW71_9PSEU</name>
<evidence type="ECO:0000256" key="1">
    <source>
        <dbReference type="ARBA" id="ARBA00022737"/>
    </source>
</evidence>
<dbReference type="EMBL" id="VOBR01000007">
    <property type="protein sequence ID" value="TWP51946.1"/>
    <property type="molecule type" value="Genomic_DNA"/>
</dbReference>
<comment type="caution">
    <text evidence="4">The sequence shown here is derived from an EMBL/GenBank/DDBJ whole genome shotgun (WGS) entry which is preliminary data.</text>
</comment>
<dbReference type="InterPro" id="IPR002110">
    <property type="entry name" value="Ankyrin_rpt"/>
</dbReference>
<dbReference type="Gene3D" id="1.25.40.20">
    <property type="entry name" value="Ankyrin repeat-containing domain"/>
    <property type="match status" value="2"/>
</dbReference>
<dbReference type="PANTHER" id="PTHR24198:SF165">
    <property type="entry name" value="ANKYRIN REPEAT-CONTAINING PROTEIN-RELATED"/>
    <property type="match status" value="1"/>
</dbReference>
<dbReference type="Proteomes" id="UP000316639">
    <property type="component" value="Unassembled WGS sequence"/>
</dbReference>
<keyword evidence="5" id="KW-1185">Reference proteome</keyword>
<proteinExistence type="predicted"/>
<dbReference type="InterPro" id="IPR036770">
    <property type="entry name" value="Ankyrin_rpt-contain_sf"/>
</dbReference>
<protein>
    <submittedName>
        <fullName evidence="4">Ankyrin repeat domain-containing protein</fullName>
    </submittedName>
</protein>
<dbReference type="AlphaFoldDB" id="A0A563EW71"/>
<dbReference type="PANTHER" id="PTHR24198">
    <property type="entry name" value="ANKYRIN REPEAT AND PROTEIN KINASE DOMAIN-CONTAINING PROTEIN"/>
    <property type="match status" value="1"/>
</dbReference>
<sequence>MWHPYRDDVDYYEERARGLLASAWDGTPQALEVFGDTPLTEEGAREVLAHRHGCTDWRMLERHIRNPRPFARAYQAIETYNPGELQAVLSRYPELAKASGTNGNDLLGMAAATCDERLVKVLLAAGADVGHQNVHGWTALHQAAYRGLPLLARILLDAGAPTNVSARGDGGTPLAVALFWGHRDVAEVLAGNGVHPANLRVAAGLGDLDLAAEPEAHRQFYRPHSGFPRWWPTNDPQEVLDEALCWAARNDRAEVFEPLLKRGARIDADVYRGTALIWAAWCDRTNAVQQLLDLGADPNRRATFGGSMHGEGVTALHLAAEQGHLGVIRILLDGGADRSVQDTNYDATPAHWAGHNAKTEAQALLTAS</sequence>
<accession>A0A563EW71</accession>
<dbReference type="OrthoDB" id="928522at2"/>
<gene>
    <name evidence="4" type="ORF">FKR81_13995</name>
</gene>
<dbReference type="RefSeq" id="WP_146351874.1">
    <property type="nucleotide sequence ID" value="NZ_VOBR01000007.1"/>
</dbReference>
<organism evidence="4 5">
    <name type="scientific">Lentzea tibetensis</name>
    <dbReference type="NCBI Taxonomy" id="2591470"/>
    <lineage>
        <taxon>Bacteria</taxon>
        <taxon>Bacillati</taxon>
        <taxon>Actinomycetota</taxon>
        <taxon>Actinomycetes</taxon>
        <taxon>Pseudonocardiales</taxon>
        <taxon>Pseudonocardiaceae</taxon>
        <taxon>Lentzea</taxon>
    </lineage>
</organism>
<feature type="repeat" description="ANK" evidence="3">
    <location>
        <begin position="102"/>
        <end position="134"/>
    </location>
</feature>